<dbReference type="GO" id="GO:0016998">
    <property type="term" value="P:cell wall macromolecule catabolic process"/>
    <property type="evidence" value="ECO:0007669"/>
    <property type="project" value="InterPro"/>
</dbReference>
<proteinExistence type="predicted"/>
<evidence type="ECO:0000313" key="2">
    <source>
        <dbReference type="EMBL" id="HAE7766804.1"/>
    </source>
</evidence>
<dbReference type="AlphaFoldDB" id="A0A736VEE1"/>
<protein>
    <submittedName>
        <fullName evidence="2">Glycoside hydrolase family 19 protein</fullName>
    </submittedName>
</protein>
<comment type="caution">
    <text evidence="2">The sequence shown here is derived from an EMBL/GenBank/DDBJ whole genome shotgun (WGS) entry which is preliminary data.</text>
</comment>
<evidence type="ECO:0000259" key="1">
    <source>
        <dbReference type="Pfam" id="PF00182"/>
    </source>
</evidence>
<accession>A0A736VEE1</accession>
<organism evidence="2">
    <name type="scientific">Salmonella enterica subsp. houtenae serovar 45:g,z51:-</name>
    <dbReference type="NCBI Taxonomy" id="1967611"/>
    <lineage>
        <taxon>Bacteria</taxon>
        <taxon>Pseudomonadati</taxon>
        <taxon>Pseudomonadota</taxon>
        <taxon>Gammaproteobacteria</taxon>
        <taxon>Enterobacterales</taxon>
        <taxon>Enterobacteriaceae</taxon>
        <taxon>Salmonella</taxon>
    </lineage>
</organism>
<dbReference type="PANTHER" id="PTHR34408:SF1">
    <property type="entry name" value="GLYCOSYL HYDROLASE FAMILY 19 DOMAIN-CONTAINING PROTEIN HI_1415"/>
    <property type="match status" value="1"/>
</dbReference>
<dbReference type="InterPro" id="IPR018247">
    <property type="entry name" value="EF_Hand_1_Ca_BS"/>
</dbReference>
<dbReference type="PANTHER" id="PTHR34408">
    <property type="entry name" value="FAMILY PROTEIN, PUTATIVE-RELATED"/>
    <property type="match status" value="1"/>
</dbReference>
<dbReference type="SUPFAM" id="SSF53955">
    <property type="entry name" value="Lysozyme-like"/>
    <property type="match status" value="1"/>
</dbReference>
<dbReference type="Pfam" id="PF00182">
    <property type="entry name" value="Glyco_hydro_19"/>
    <property type="match status" value="1"/>
</dbReference>
<keyword evidence="2" id="KW-0378">Hydrolase</keyword>
<dbReference type="EMBL" id="DAATAH010000057">
    <property type="protein sequence ID" value="HAE7766804.1"/>
    <property type="molecule type" value="Genomic_DNA"/>
</dbReference>
<sequence>MLLTQTQFQQAAGISSLIAERWLVPFCQAAAEFQINTPLRLAAFIAQVGHESAGFSRLSESLYYKDAERIARIFRSDFDLNKNRRIDPDEIEFARRYTRNPEKMANYVYARQGGNGDEASGDGWRFRGRGLIQVTLRNNYLRCGKALELDLIANPDLLLEFTHAARSAAWYWQANGCNELADKGAFLSITRRINPPAEGQADREARYKKAKAALGV</sequence>
<reference evidence="2" key="2">
    <citation type="submission" date="2018-07" db="EMBL/GenBank/DDBJ databases">
        <authorList>
            <consortium name="NCBI Pathogen Detection Project"/>
        </authorList>
    </citation>
    <scope>NUCLEOTIDE SEQUENCE</scope>
    <source>
        <strain evidence="2">2584-68</strain>
    </source>
</reference>
<dbReference type="InterPro" id="IPR023346">
    <property type="entry name" value="Lysozyme-like_dom_sf"/>
</dbReference>
<dbReference type="GO" id="GO:0004568">
    <property type="term" value="F:chitinase activity"/>
    <property type="evidence" value="ECO:0007669"/>
    <property type="project" value="InterPro"/>
</dbReference>
<dbReference type="Gene3D" id="1.10.530.10">
    <property type="match status" value="1"/>
</dbReference>
<feature type="domain" description="Glycoside hydrolase family 19 catalytic" evidence="1">
    <location>
        <begin position="93"/>
        <end position="178"/>
    </location>
</feature>
<dbReference type="PROSITE" id="PS00018">
    <property type="entry name" value="EF_HAND_1"/>
    <property type="match status" value="1"/>
</dbReference>
<dbReference type="InterPro" id="IPR052354">
    <property type="entry name" value="Cell_Wall_Dynamics_Protein"/>
</dbReference>
<dbReference type="GO" id="GO:0006032">
    <property type="term" value="P:chitin catabolic process"/>
    <property type="evidence" value="ECO:0007669"/>
    <property type="project" value="InterPro"/>
</dbReference>
<name>A0A736VEE1_SALHO</name>
<reference evidence="2" key="1">
    <citation type="journal article" date="2018" name="Genome Biol.">
        <title>SKESA: strategic k-mer extension for scrupulous assemblies.</title>
        <authorList>
            <person name="Souvorov A."/>
            <person name="Agarwala R."/>
            <person name="Lipman D.J."/>
        </authorList>
    </citation>
    <scope>NUCLEOTIDE SEQUENCE</scope>
    <source>
        <strain evidence="2">2584-68</strain>
    </source>
</reference>
<dbReference type="InterPro" id="IPR000726">
    <property type="entry name" value="Glyco_hydro_19_cat"/>
</dbReference>
<gene>
    <name evidence="2" type="ORF">GNB58_003844</name>
</gene>